<dbReference type="Gene3D" id="3.30.565.10">
    <property type="entry name" value="Histidine kinase-like ATPase, C-terminal domain"/>
    <property type="match status" value="1"/>
</dbReference>
<feature type="region of interest" description="Disordered" evidence="9">
    <location>
        <begin position="345"/>
        <end position="366"/>
    </location>
</feature>
<feature type="transmembrane region" description="Helical" evidence="10">
    <location>
        <begin position="16"/>
        <end position="34"/>
    </location>
</feature>
<proteinExistence type="predicted"/>
<dbReference type="Pfam" id="PF07730">
    <property type="entry name" value="HisKA_3"/>
    <property type="match status" value="1"/>
</dbReference>
<dbReference type="OrthoDB" id="227596at2"/>
<dbReference type="Gene3D" id="1.20.5.1930">
    <property type="match status" value="1"/>
</dbReference>
<comment type="caution">
    <text evidence="13">The sequence shown here is derived from an EMBL/GenBank/DDBJ whole genome shotgun (WGS) entry which is preliminary data.</text>
</comment>
<organism evidence="13 14">
    <name type="scientific">Actinorugispora endophytica</name>
    <dbReference type="NCBI Taxonomy" id="1605990"/>
    <lineage>
        <taxon>Bacteria</taxon>
        <taxon>Bacillati</taxon>
        <taxon>Actinomycetota</taxon>
        <taxon>Actinomycetes</taxon>
        <taxon>Streptosporangiales</taxon>
        <taxon>Nocardiopsidaceae</taxon>
        <taxon>Actinorugispora</taxon>
    </lineage>
</organism>
<protein>
    <recommendedName>
        <fullName evidence="2">histidine kinase</fullName>
        <ecNumber evidence="2">2.7.13.3</ecNumber>
    </recommendedName>
</protein>
<evidence type="ECO:0000313" key="13">
    <source>
        <dbReference type="EMBL" id="TDQ53022.1"/>
    </source>
</evidence>
<evidence type="ECO:0000256" key="7">
    <source>
        <dbReference type="ARBA" id="ARBA00022840"/>
    </source>
</evidence>
<keyword evidence="5" id="KW-0547">Nucleotide-binding</keyword>
<dbReference type="AlphaFoldDB" id="A0A4R6UZK8"/>
<evidence type="ECO:0000256" key="10">
    <source>
        <dbReference type="SAM" id="Phobius"/>
    </source>
</evidence>
<evidence type="ECO:0000256" key="5">
    <source>
        <dbReference type="ARBA" id="ARBA00022741"/>
    </source>
</evidence>
<feature type="domain" description="Histidine kinase/HSP90-like ATPase" evidence="11">
    <location>
        <begin position="312"/>
        <end position="403"/>
    </location>
</feature>
<keyword evidence="3" id="KW-0597">Phosphoprotein</keyword>
<dbReference type="InterPro" id="IPR036890">
    <property type="entry name" value="HATPase_C_sf"/>
</dbReference>
<keyword evidence="7" id="KW-0067">ATP-binding</keyword>
<keyword evidence="10" id="KW-0472">Membrane</keyword>
<dbReference type="InterPro" id="IPR003594">
    <property type="entry name" value="HATPase_dom"/>
</dbReference>
<feature type="transmembrane region" description="Helical" evidence="10">
    <location>
        <begin position="40"/>
        <end position="56"/>
    </location>
</feature>
<feature type="domain" description="Signal transduction histidine kinase subgroup 3 dimerisation and phosphoacceptor" evidence="12">
    <location>
        <begin position="203"/>
        <end position="268"/>
    </location>
</feature>
<dbReference type="EC" id="2.7.13.3" evidence="2"/>
<dbReference type="Proteomes" id="UP000295281">
    <property type="component" value="Unassembled WGS sequence"/>
</dbReference>
<feature type="compositionally biased region" description="Low complexity" evidence="9">
    <location>
        <begin position="345"/>
        <end position="354"/>
    </location>
</feature>
<evidence type="ECO:0000256" key="1">
    <source>
        <dbReference type="ARBA" id="ARBA00000085"/>
    </source>
</evidence>
<dbReference type="CDD" id="cd16917">
    <property type="entry name" value="HATPase_UhpB-NarQ-NarX-like"/>
    <property type="match status" value="1"/>
</dbReference>
<evidence type="ECO:0000256" key="9">
    <source>
        <dbReference type="SAM" id="MobiDB-lite"/>
    </source>
</evidence>
<evidence type="ECO:0000256" key="3">
    <source>
        <dbReference type="ARBA" id="ARBA00022553"/>
    </source>
</evidence>
<evidence type="ECO:0000256" key="4">
    <source>
        <dbReference type="ARBA" id="ARBA00022679"/>
    </source>
</evidence>
<evidence type="ECO:0000259" key="11">
    <source>
        <dbReference type="Pfam" id="PF02518"/>
    </source>
</evidence>
<dbReference type="InterPro" id="IPR050482">
    <property type="entry name" value="Sensor_HK_TwoCompSys"/>
</dbReference>
<keyword evidence="14" id="KW-1185">Reference proteome</keyword>
<feature type="transmembrane region" description="Helical" evidence="10">
    <location>
        <begin position="435"/>
        <end position="459"/>
    </location>
</feature>
<keyword evidence="10" id="KW-1133">Transmembrane helix</keyword>
<feature type="transmembrane region" description="Helical" evidence="10">
    <location>
        <begin position="112"/>
        <end position="135"/>
    </location>
</feature>
<keyword evidence="6 13" id="KW-0418">Kinase</keyword>
<dbReference type="EMBL" id="SNYN01000005">
    <property type="protein sequence ID" value="TDQ53022.1"/>
    <property type="molecule type" value="Genomic_DNA"/>
</dbReference>
<dbReference type="GO" id="GO:0016020">
    <property type="term" value="C:membrane"/>
    <property type="evidence" value="ECO:0007669"/>
    <property type="project" value="InterPro"/>
</dbReference>
<dbReference type="Pfam" id="PF02518">
    <property type="entry name" value="HATPase_c"/>
    <property type="match status" value="1"/>
</dbReference>
<sequence length="543" mass="56100">MTDSAGRPRRLRPGRAPADLGLALGLVAAALAWPGHGSTVSVWVAVGASAVLPAVVSAGRRRPLSALLAAAALGLLTSWDPLRPVGPFLPALALMGYLAGRRTERARPALVVFAAVGAAVTVVALAAALGSWAWGAAGPSRAASEAVLVWGGKTGALVFAGVLPWLVGRYRRQHVELVAAGWERAALLERGRLADAERERLLERARIAEEMHDTLGHELTLIAVRAGALEIAPGFDERRCREAAGELRADATRATERLQEIIGVLHEGSPAAPGDRAGGADAAALVERARASGMAVESRTSGDPAAVPPEVARAAHRVVREALTNAGRHAPGAAVTVETVHTGGATTVTVTNGPPTEPPAPDGRLSGNRGLAGLRERVRPIGGTLSAAPHEGGFRVRARLPHPDRGATVPEPGAGPGASEVADAMARTRRRTLRGLAAAVLVPLALGLAVAAALFGYVAHTTAHSVLAPDDYAALRVGQSRAEVGAVLPAMEMVDPPVDRAPPAPSGATCYFYRSNATLFDPVDLARYRLCFAGDRLVDKDVV</sequence>
<dbReference type="GO" id="GO:0005524">
    <property type="term" value="F:ATP binding"/>
    <property type="evidence" value="ECO:0007669"/>
    <property type="project" value="UniProtKB-KW"/>
</dbReference>
<dbReference type="InterPro" id="IPR011712">
    <property type="entry name" value="Sig_transdc_His_kin_sub3_dim/P"/>
</dbReference>
<dbReference type="PANTHER" id="PTHR24421">
    <property type="entry name" value="NITRATE/NITRITE SENSOR PROTEIN NARX-RELATED"/>
    <property type="match status" value="1"/>
</dbReference>
<accession>A0A4R6UZK8</accession>
<keyword evidence="8" id="KW-0902">Two-component regulatory system</keyword>
<evidence type="ECO:0000259" key="12">
    <source>
        <dbReference type="Pfam" id="PF07730"/>
    </source>
</evidence>
<dbReference type="PANTHER" id="PTHR24421:SF10">
    <property type="entry name" value="NITRATE_NITRITE SENSOR PROTEIN NARQ"/>
    <property type="match status" value="1"/>
</dbReference>
<reference evidence="13 14" key="1">
    <citation type="submission" date="2019-03" db="EMBL/GenBank/DDBJ databases">
        <title>Genomic Encyclopedia of Type Strains, Phase IV (KMG-IV): sequencing the most valuable type-strain genomes for metagenomic binning, comparative biology and taxonomic classification.</title>
        <authorList>
            <person name="Goeker M."/>
        </authorList>
    </citation>
    <scope>NUCLEOTIDE SEQUENCE [LARGE SCALE GENOMIC DNA]</scope>
    <source>
        <strain evidence="13 14">DSM 46770</strain>
    </source>
</reference>
<keyword evidence="4" id="KW-0808">Transferase</keyword>
<keyword evidence="10" id="KW-0812">Transmembrane</keyword>
<name>A0A4R6UZK8_9ACTN</name>
<evidence type="ECO:0000256" key="8">
    <source>
        <dbReference type="ARBA" id="ARBA00023012"/>
    </source>
</evidence>
<gene>
    <name evidence="13" type="ORF">EV190_105140</name>
</gene>
<dbReference type="RefSeq" id="WP_133741129.1">
    <property type="nucleotide sequence ID" value="NZ_SNYN01000005.1"/>
</dbReference>
<dbReference type="GO" id="GO:0046983">
    <property type="term" value="F:protein dimerization activity"/>
    <property type="evidence" value="ECO:0007669"/>
    <property type="project" value="InterPro"/>
</dbReference>
<evidence type="ECO:0000256" key="2">
    <source>
        <dbReference type="ARBA" id="ARBA00012438"/>
    </source>
</evidence>
<evidence type="ECO:0000256" key="6">
    <source>
        <dbReference type="ARBA" id="ARBA00022777"/>
    </source>
</evidence>
<evidence type="ECO:0000313" key="14">
    <source>
        <dbReference type="Proteomes" id="UP000295281"/>
    </source>
</evidence>
<feature type="transmembrane region" description="Helical" evidence="10">
    <location>
        <begin position="147"/>
        <end position="167"/>
    </location>
</feature>
<comment type="catalytic activity">
    <reaction evidence="1">
        <text>ATP + protein L-histidine = ADP + protein N-phospho-L-histidine.</text>
        <dbReference type="EC" id="2.7.13.3"/>
    </reaction>
</comment>
<dbReference type="SUPFAM" id="SSF55874">
    <property type="entry name" value="ATPase domain of HSP90 chaperone/DNA topoisomerase II/histidine kinase"/>
    <property type="match status" value="1"/>
</dbReference>
<dbReference type="GO" id="GO:0000155">
    <property type="term" value="F:phosphorelay sensor kinase activity"/>
    <property type="evidence" value="ECO:0007669"/>
    <property type="project" value="InterPro"/>
</dbReference>